<dbReference type="GeneID" id="63792072"/>
<feature type="transmembrane region" description="Helical" evidence="1">
    <location>
        <begin position="368"/>
        <end position="391"/>
    </location>
</feature>
<keyword evidence="1" id="KW-0812">Transmembrane</keyword>
<dbReference type="GO" id="GO:0051267">
    <property type="term" value="F:CP2 mannose-ethanolamine phosphotransferase activity"/>
    <property type="evidence" value="ECO:0007669"/>
    <property type="project" value="TreeGrafter"/>
</dbReference>
<protein>
    <recommendedName>
        <fullName evidence="1">GPI ethanolamine phosphate transferase 2</fullName>
    </recommendedName>
</protein>
<comment type="caution">
    <text evidence="1">Lacks conserved residue(s) required for the propagation of feature annotation.</text>
</comment>
<dbReference type="AlphaFoldDB" id="A0A364KTG1"/>
<feature type="transmembrane region" description="Helical" evidence="1">
    <location>
        <begin position="596"/>
        <end position="627"/>
    </location>
</feature>
<comment type="caution">
    <text evidence="3">The sequence shown here is derived from an EMBL/GenBank/DDBJ whole genome shotgun (WGS) entry which is preliminary data.</text>
</comment>
<dbReference type="InterPro" id="IPR045687">
    <property type="entry name" value="PIGG/GPI7_C"/>
</dbReference>
<dbReference type="SUPFAM" id="SSF53649">
    <property type="entry name" value="Alkaline phosphatase-like"/>
    <property type="match status" value="1"/>
</dbReference>
<keyword evidence="1" id="KW-0337">GPI-anchor biosynthesis</keyword>
<dbReference type="EMBL" id="MIKG01000004">
    <property type="protein sequence ID" value="RAO66844.1"/>
    <property type="molecule type" value="Genomic_DNA"/>
</dbReference>
<comment type="function">
    <text evidence="1">Ethanolamine phosphate transferase involved in glycosylphosphatidylinositol-anchor biosynthesis. Transfers ethanolamine phosphate to the GPI second mannose.</text>
</comment>
<dbReference type="InterPro" id="IPR002591">
    <property type="entry name" value="Phosphodiest/P_Trfase"/>
</dbReference>
<evidence type="ECO:0000313" key="4">
    <source>
        <dbReference type="Proteomes" id="UP000249363"/>
    </source>
</evidence>
<comment type="pathway">
    <text evidence="1">Glycolipid biosynthesis; glycosylphosphatidylinositol-anchor biosynthesis.</text>
</comment>
<keyword evidence="1" id="KW-0808">Transferase</keyword>
<dbReference type="Pfam" id="PF01663">
    <property type="entry name" value="Phosphodiest"/>
    <property type="match status" value="1"/>
</dbReference>
<dbReference type="UniPathway" id="UPA00196"/>
<dbReference type="GO" id="GO:0006506">
    <property type="term" value="P:GPI anchor biosynthetic process"/>
    <property type="evidence" value="ECO:0007669"/>
    <property type="project" value="UniProtKB-UniPathway"/>
</dbReference>
<feature type="transmembrane region" description="Helical" evidence="1">
    <location>
        <begin position="296"/>
        <end position="314"/>
    </location>
</feature>
<feature type="transmembrane region" description="Helical" evidence="1">
    <location>
        <begin position="326"/>
        <end position="348"/>
    </location>
</feature>
<reference evidence="3 4" key="1">
    <citation type="journal article" date="2017" name="Biotechnol. Biofuels">
        <title>Differential beta-glucosidase expression as a function of carbon source availability in Talaromyces amestolkiae: a genomic and proteomic approach.</title>
        <authorList>
            <person name="de Eugenio L.I."/>
            <person name="Mendez-Liter J.A."/>
            <person name="Nieto-Dominguez M."/>
            <person name="Alonso L."/>
            <person name="Gil-Munoz J."/>
            <person name="Barriuso J."/>
            <person name="Prieto A."/>
            <person name="Martinez M.J."/>
        </authorList>
    </citation>
    <scope>NUCLEOTIDE SEQUENCE [LARGE SCALE GENOMIC DNA]</scope>
    <source>
        <strain evidence="3 4">CIB</strain>
    </source>
</reference>
<gene>
    <name evidence="3" type="ORF">BHQ10_002856</name>
</gene>
<comment type="subcellular location">
    <subcellularLocation>
        <location evidence="1">Endoplasmic reticulum membrane</location>
        <topology evidence="1">Multi-pass membrane protein</topology>
    </subcellularLocation>
</comment>
<dbReference type="Gene3D" id="3.40.720.10">
    <property type="entry name" value="Alkaline Phosphatase, subunit A"/>
    <property type="match status" value="1"/>
</dbReference>
<dbReference type="GO" id="GO:0005789">
    <property type="term" value="C:endoplasmic reticulum membrane"/>
    <property type="evidence" value="ECO:0007669"/>
    <property type="project" value="UniProtKB-SubCell"/>
</dbReference>
<dbReference type="PANTHER" id="PTHR23072:SF0">
    <property type="entry name" value="GPI ETHANOLAMINE PHOSPHATE TRANSFERASE 2"/>
    <property type="match status" value="1"/>
</dbReference>
<dbReference type="InterPro" id="IPR039527">
    <property type="entry name" value="PIGG/GPI7"/>
</dbReference>
<dbReference type="RefSeq" id="XP_040731360.1">
    <property type="nucleotide sequence ID" value="XM_040875047.1"/>
</dbReference>
<feature type="domain" description="GPI ethanolamine phosphate transferase 2 C-terminal" evidence="2">
    <location>
        <begin position="287"/>
        <end position="626"/>
    </location>
</feature>
<evidence type="ECO:0000259" key="2">
    <source>
        <dbReference type="Pfam" id="PF19316"/>
    </source>
</evidence>
<proteinExistence type="inferred from homology"/>
<dbReference type="Proteomes" id="UP000249363">
    <property type="component" value="Unassembled WGS sequence"/>
</dbReference>
<keyword evidence="1" id="KW-0256">Endoplasmic reticulum</keyword>
<evidence type="ECO:0000256" key="1">
    <source>
        <dbReference type="RuleBase" id="RU367106"/>
    </source>
</evidence>
<keyword evidence="1" id="KW-1133">Transmembrane helix</keyword>
<accession>A0A364KTG1</accession>
<name>A0A364KTG1_TALAM</name>
<dbReference type="OrthoDB" id="272139at2759"/>
<feature type="transmembrane region" description="Helical" evidence="1">
    <location>
        <begin position="568"/>
        <end position="590"/>
    </location>
</feature>
<dbReference type="PANTHER" id="PTHR23072">
    <property type="entry name" value="PHOSPHATIDYLINOSITOL GLYCAN-RELATED"/>
    <property type="match status" value="1"/>
</dbReference>
<organism evidence="3 4">
    <name type="scientific">Talaromyces amestolkiae</name>
    <dbReference type="NCBI Taxonomy" id="1196081"/>
    <lineage>
        <taxon>Eukaryota</taxon>
        <taxon>Fungi</taxon>
        <taxon>Dikarya</taxon>
        <taxon>Ascomycota</taxon>
        <taxon>Pezizomycotina</taxon>
        <taxon>Eurotiomycetes</taxon>
        <taxon>Eurotiomycetidae</taxon>
        <taxon>Eurotiales</taxon>
        <taxon>Trichocomaceae</taxon>
        <taxon>Talaromyces</taxon>
        <taxon>Talaromyces sect. Talaromyces</taxon>
    </lineage>
</organism>
<keyword evidence="4" id="KW-1185">Reference proteome</keyword>
<dbReference type="Pfam" id="PF19316">
    <property type="entry name" value="PIGO_PIGG"/>
    <property type="match status" value="1"/>
</dbReference>
<comment type="similarity">
    <text evidence="1">Belongs to the PIGG/PIGN/PIGO family. PIGG subfamily.</text>
</comment>
<dbReference type="STRING" id="1196081.A0A364KTG1"/>
<sequence>MNRTEATPTWLHGLKAAYADRNLTYAGTRTWTDLYPDVFDRSNPTDANFVPDYMSVDEVVRKHVEVELQNDDWAALVLHLAGVDHIGHIGGPDSPYMIPKEREIDKLVQQIFNAISEKSYLQNTLFILVGDHGMDSRGNHGGSLESEMSAALVFMSPVFQRLYPGQESPTRPIEGNFGYHKLIDQTDIVPTISGLIGVTVPKLNLGVVIPDLLPLWKNTHEHVNLLHQNAAQIMALYLDWLSLSPAADYEIFNLWKRVEIELDSSPGNALSVLYEAGESPSHLAVLIQAYLERNTVFLWILVATTYAISGHYLSSGLGQYEARIYSVFRLLLQGLALAAFLFKFYSTLTITPQLVAFAPLWVYKSSHYIDIITLYRVLGAGLISGIAFVLYRAKRGFRREENIAALTELSGLYLMTQSRVHNVPLFLIYRIQLQLFAYILERPNVFGISFLVSLLSQSAYSAFGYNNSVATLDIPLGFNGVNYWVASTIQLIQWQLFITMWAGSTWWVCAGLGLLANAEDSLDKPPQNRNTFKTEELNGHQNGTTADASKKTFVENDSVLGQGKWTTYLAYITLFQAVGLIRLIGAAIWYRDDPVLWTVILHAAALVAMKLIPHTTVNCLFSGLIWLKA</sequence>
<dbReference type="InterPro" id="IPR017850">
    <property type="entry name" value="Alkaline_phosphatase_core_sf"/>
</dbReference>
<evidence type="ECO:0000313" key="3">
    <source>
        <dbReference type="EMBL" id="RAO66844.1"/>
    </source>
</evidence>
<keyword evidence="1" id="KW-0472">Membrane</keyword>